<evidence type="ECO:0000313" key="1">
    <source>
        <dbReference type="EMBL" id="EMJ83961.1"/>
    </source>
</evidence>
<dbReference type="EMBL" id="ANMU01000033">
    <property type="protein sequence ID" value="EMJ83961.1"/>
    <property type="molecule type" value="Genomic_DNA"/>
</dbReference>
<dbReference type="PATRIC" id="fig|1218567.3.peg.757"/>
<accession>M6BZQ4</accession>
<protein>
    <submittedName>
        <fullName evidence="1">Uncharacterized protein</fullName>
    </submittedName>
</protein>
<sequence length="49" mass="5791">MIDDHFHNLPVNVARIRPDRYFGAGTAFVFHCELPLCFRTEVKVFYIFS</sequence>
<dbReference type="AlphaFoldDB" id="M6BZQ4"/>
<comment type="caution">
    <text evidence="1">The sequence shown here is derived from an EMBL/GenBank/DDBJ whole genome shotgun (WGS) entry which is preliminary data.</text>
</comment>
<dbReference type="Proteomes" id="UP000011873">
    <property type="component" value="Unassembled WGS sequence"/>
</dbReference>
<proteinExistence type="predicted"/>
<gene>
    <name evidence="1" type="ORF">LEP1GSC016_1278</name>
</gene>
<evidence type="ECO:0000313" key="2">
    <source>
        <dbReference type="Proteomes" id="UP000011873"/>
    </source>
</evidence>
<name>M6BZQ4_LEPBO</name>
<organism evidence="1 2">
    <name type="scientific">Leptospira borgpetersenii serovar Hardjo-bovis str. Sponselee</name>
    <dbReference type="NCBI Taxonomy" id="1303729"/>
    <lineage>
        <taxon>Bacteria</taxon>
        <taxon>Pseudomonadati</taxon>
        <taxon>Spirochaetota</taxon>
        <taxon>Spirochaetia</taxon>
        <taxon>Leptospirales</taxon>
        <taxon>Leptospiraceae</taxon>
        <taxon>Leptospira</taxon>
    </lineage>
</organism>
<reference evidence="1 2" key="1">
    <citation type="submission" date="2013-01" db="EMBL/GenBank/DDBJ databases">
        <authorList>
            <person name="Harkins D.M."/>
            <person name="Durkin A.S."/>
            <person name="Brinkac L.M."/>
            <person name="Haft D.H."/>
            <person name="Selengut J.D."/>
            <person name="Sanka R."/>
            <person name="DePew J."/>
            <person name="Purushe J."/>
            <person name="Galloway R.L."/>
            <person name="Vinetz J.M."/>
            <person name="Sutton G.G."/>
            <person name="Nierman W.C."/>
            <person name="Fouts D.E."/>
        </authorList>
    </citation>
    <scope>NUCLEOTIDE SEQUENCE [LARGE SCALE GENOMIC DNA]</scope>
    <source>
        <strain evidence="1 2">Sponselee CDC</strain>
    </source>
</reference>